<sequence length="105" mass="11753">MNGFREAVCAAVATVPRGRVATYRQIAWMVGFPRRPRQVGMVLKGLPEGTDLPWHRIVNSKGYVPSRGRWWGAMLQIERLRAEGVEVDDLGNLDLKVFGWDGTAS</sequence>
<organism evidence="3 4">
    <name type="scientific">Mesoterricola silvestris</name>
    <dbReference type="NCBI Taxonomy" id="2927979"/>
    <lineage>
        <taxon>Bacteria</taxon>
        <taxon>Pseudomonadati</taxon>
        <taxon>Acidobacteriota</taxon>
        <taxon>Holophagae</taxon>
        <taxon>Holophagales</taxon>
        <taxon>Holophagaceae</taxon>
        <taxon>Mesoterricola</taxon>
    </lineage>
</organism>
<keyword evidence="3" id="KW-0489">Methyltransferase</keyword>
<keyword evidence="4" id="KW-1185">Reference proteome</keyword>
<dbReference type="Pfam" id="PF01035">
    <property type="entry name" value="DNA_binding_1"/>
    <property type="match status" value="1"/>
</dbReference>
<dbReference type="PANTHER" id="PTHR42942:SF1">
    <property type="entry name" value="ALKYLTRANSFERASE-LIKE PROTEIN 1"/>
    <property type="match status" value="1"/>
</dbReference>
<evidence type="ECO:0000256" key="1">
    <source>
        <dbReference type="ARBA" id="ARBA00022763"/>
    </source>
</evidence>
<evidence type="ECO:0000313" key="4">
    <source>
        <dbReference type="Proteomes" id="UP001238179"/>
    </source>
</evidence>
<proteinExistence type="predicted"/>
<dbReference type="GO" id="GO:0006281">
    <property type="term" value="P:DNA repair"/>
    <property type="evidence" value="ECO:0007669"/>
    <property type="project" value="InterPro"/>
</dbReference>
<evidence type="ECO:0000313" key="3">
    <source>
        <dbReference type="EMBL" id="BDU71160.1"/>
    </source>
</evidence>
<dbReference type="EMBL" id="AP027080">
    <property type="protein sequence ID" value="BDU71160.1"/>
    <property type="molecule type" value="Genomic_DNA"/>
</dbReference>
<feature type="domain" description="Methylated-DNA-[protein]-cysteine S-methyltransferase DNA binding" evidence="2">
    <location>
        <begin position="4"/>
        <end position="85"/>
    </location>
</feature>
<gene>
    <name evidence="3" type="ORF">METEAL_03340</name>
</gene>
<dbReference type="AlphaFoldDB" id="A0AA48GNB1"/>
<dbReference type="SUPFAM" id="SSF46767">
    <property type="entry name" value="Methylated DNA-protein cysteine methyltransferase, C-terminal domain"/>
    <property type="match status" value="1"/>
</dbReference>
<accession>A0AA48GNB1</accession>
<dbReference type="PANTHER" id="PTHR42942">
    <property type="entry name" value="6-O-METHYLGUANINE DNA METHYLTRANSFERASE"/>
    <property type="match status" value="1"/>
</dbReference>
<keyword evidence="3" id="KW-0808">Transferase</keyword>
<keyword evidence="1" id="KW-0227">DNA damage</keyword>
<protein>
    <submittedName>
        <fullName evidence="3">6-O-methylguanine DNA methyltransferase</fullName>
    </submittedName>
</protein>
<dbReference type="Gene3D" id="1.10.10.10">
    <property type="entry name" value="Winged helix-like DNA-binding domain superfamily/Winged helix DNA-binding domain"/>
    <property type="match status" value="1"/>
</dbReference>
<dbReference type="InterPro" id="IPR036388">
    <property type="entry name" value="WH-like_DNA-bd_sf"/>
</dbReference>
<dbReference type="KEGG" id="msil:METEAL_03340"/>
<dbReference type="GO" id="GO:0032259">
    <property type="term" value="P:methylation"/>
    <property type="evidence" value="ECO:0007669"/>
    <property type="project" value="UniProtKB-KW"/>
</dbReference>
<dbReference type="GO" id="GO:0008168">
    <property type="term" value="F:methyltransferase activity"/>
    <property type="evidence" value="ECO:0007669"/>
    <property type="project" value="UniProtKB-KW"/>
</dbReference>
<dbReference type="CDD" id="cd06445">
    <property type="entry name" value="ATase"/>
    <property type="match status" value="1"/>
</dbReference>
<evidence type="ECO:0000259" key="2">
    <source>
        <dbReference type="Pfam" id="PF01035"/>
    </source>
</evidence>
<dbReference type="InterPro" id="IPR052520">
    <property type="entry name" value="ATL_DNA_repair"/>
</dbReference>
<dbReference type="Proteomes" id="UP001238179">
    <property type="component" value="Chromosome"/>
</dbReference>
<dbReference type="InterPro" id="IPR036217">
    <property type="entry name" value="MethylDNA_cys_MeTrfase_DNAb"/>
</dbReference>
<dbReference type="RefSeq" id="WP_316414046.1">
    <property type="nucleotide sequence ID" value="NZ_AP027080.1"/>
</dbReference>
<dbReference type="InterPro" id="IPR014048">
    <property type="entry name" value="MethylDNA_cys_MeTrfase_DNA-bd"/>
</dbReference>
<name>A0AA48GNB1_9BACT</name>
<reference evidence="4" key="1">
    <citation type="journal article" date="2023" name="Int. J. Syst. Evol. Microbiol.">
        <title>Mesoterricola silvestris gen. nov., sp. nov., Mesoterricola sediminis sp. nov., Geothrix oryzae sp. nov., Geothrix edaphica sp. nov., Geothrix rubra sp. nov., and Geothrix limicola sp. nov., six novel members of Acidobacteriota isolated from soils.</title>
        <authorList>
            <person name="Itoh H."/>
            <person name="Sugisawa Y."/>
            <person name="Mise K."/>
            <person name="Xu Z."/>
            <person name="Kuniyasu M."/>
            <person name="Ushijima N."/>
            <person name="Kawano K."/>
            <person name="Kobayashi E."/>
            <person name="Shiratori Y."/>
            <person name="Masuda Y."/>
            <person name="Senoo K."/>
        </authorList>
    </citation>
    <scope>NUCLEOTIDE SEQUENCE [LARGE SCALE GENOMIC DNA]</scope>
    <source>
        <strain evidence="4">W79</strain>
    </source>
</reference>